<comment type="caution">
    <text evidence="2">The sequence shown here is derived from an EMBL/GenBank/DDBJ whole genome shotgun (WGS) entry which is preliminary data.</text>
</comment>
<evidence type="ECO:0000313" key="2">
    <source>
        <dbReference type="EMBL" id="KAH1040051.1"/>
    </source>
</evidence>
<protein>
    <recommendedName>
        <fullName evidence="1">Aminotransferase-like plant mobile domain-containing protein</fullName>
    </recommendedName>
</protein>
<keyword evidence="3" id="KW-1185">Reference proteome</keyword>
<organism evidence="2 3">
    <name type="scientific">Gossypium stocksii</name>
    <dbReference type="NCBI Taxonomy" id="47602"/>
    <lineage>
        <taxon>Eukaryota</taxon>
        <taxon>Viridiplantae</taxon>
        <taxon>Streptophyta</taxon>
        <taxon>Embryophyta</taxon>
        <taxon>Tracheophyta</taxon>
        <taxon>Spermatophyta</taxon>
        <taxon>Magnoliopsida</taxon>
        <taxon>eudicotyledons</taxon>
        <taxon>Gunneridae</taxon>
        <taxon>Pentapetalae</taxon>
        <taxon>rosids</taxon>
        <taxon>malvids</taxon>
        <taxon>Malvales</taxon>
        <taxon>Malvaceae</taxon>
        <taxon>Malvoideae</taxon>
        <taxon>Gossypium</taxon>
    </lineage>
</organism>
<dbReference type="EMBL" id="JAIQCV010000012">
    <property type="protein sequence ID" value="KAH1040051.1"/>
    <property type="molecule type" value="Genomic_DNA"/>
</dbReference>
<feature type="non-terminal residue" evidence="2">
    <location>
        <position position="1"/>
    </location>
</feature>
<dbReference type="OrthoDB" id="1937804at2759"/>
<dbReference type="InterPro" id="IPR044824">
    <property type="entry name" value="MAIN-like"/>
</dbReference>
<dbReference type="InterPro" id="IPR019557">
    <property type="entry name" value="AminoTfrase-like_pln_mobile"/>
</dbReference>
<evidence type="ECO:0000259" key="1">
    <source>
        <dbReference type="Pfam" id="PF10536"/>
    </source>
</evidence>
<name>A0A9D3UGE1_9ROSI</name>
<dbReference type="Proteomes" id="UP000828251">
    <property type="component" value="Unassembled WGS sequence"/>
</dbReference>
<feature type="domain" description="Aminotransferase-like plant mobile" evidence="1">
    <location>
        <begin position="1"/>
        <end position="42"/>
    </location>
</feature>
<dbReference type="PANTHER" id="PTHR46033">
    <property type="entry name" value="PROTEIN MAIN-LIKE 2"/>
    <property type="match status" value="1"/>
</dbReference>
<evidence type="ECO:0000313" key="3">
    <source>
        <dbReference type="Proteomes" id="UP000828251"/>
    </source>
</evidence>
<dbReference type="PANTHER" id="PTHR46033:SF8">
    <property type="entry name" value="PROTEIN MAINTENANCE OF MERISTEMS-LIKE"/>
    <property type="match status" value="1"/>
</dbReference>
<proteinExistence type="predicted"/>
<sequence length="134" mass="14858">ERWRPETHTFHLPCGECTITLEDVALQLGLPIDGNMVTGANFEHLPSTATELEVLQATRGYIMHLIGGVLVPDSHDSELFPHMPTSTHSYGALAHPLSIFRRWSGTMAIKYSGSSVVYNISRQSQYDCLQLSMA</sequence>
<accession>A0A9D3UGE1</accession>
<reference evidence="2 3" key="1">
    <citation type="journal article" date="2021" name="Plant Biotechnol. J.">
        <title>Multi-omics assisted identification of the key and species-specific regulatory components of drought-tolerant mechanisms in Gossypium stocksii.</title>
        <authorList>
            <person name="Yu D."/>
            <person name="Ke L."/>
            <person name="Zhang D."/>
            <person name="Wu Y."/>
            <person name="Sun Y."/>
            <person name="Mei J."/>
            <person name="Sun J."/>
            <person name="Sun Y."/>
        </authorList>
    </citation>
    <scope>NUCLEOTIDE SEQUENCE [LARGE SCALE GENOMIC DNA]</scope>
    <source>
        <strain evidence="3">cv. E1</strain>
        <tissue evidence="2">Leaf</tissue>
    </source>
</reference>
<gene>
    <name evidence="2" type="ORF">J1N35_041794</name>
</gene>
<dbReference type="AlphaFoldDB" id="A0A9D3UGE1"/>
<dbReference type="GO" id="GO:0010073">
    <property type="term" value="P:meristem maintenance"/>
    <property type="evidence" value="ECO:0007669"/>
    <property type="project" value="InterPro"/>
</dbReference>
<dbReference type="Pfam" id="PF10536">
    <property type="entry name" value="PMD"/>
    <property type="match status" value="1"/>
</dbReference>